<keyword evidence="3" id="KW-0812">Transmembrane</keyword>
<dbReference type="InterPro" id="IPR023365">
    <property type="entry name" value="Sortase_dom-sf"/>
</dbReference>
<dbReference type="NCBIfam" id="TIGR01076">
    <property type="entry name" value="sortase_fam"/>
    <property type="match status" value="1"/>
</dbReference>
<keyword evidence="1" id="KW-0378">Hydrolase</keyword>
<dbReference type="NCBIfam" id="NF033746">
    <property type="entry name" value="class_D_sortase"/>
    <property type="match status" value="1"/>
</dbReference>
<keyword evidence="3" id="KW-1133">Transmembrane helix</keyword>
<evidence type="ECO:0000313" key="5">
    <source>
        <dbReference type="Proteomes" id="UP001339962"/>
    </source>
</evidence>
<dbReference type="EMBL" id="JARTLI010000038">
    <property type="protein sequence ID" value="MED5053066.1"/>
    <property type="molecule type" value="Genomic_DNA"/>
</dbReference>
<comment type="caution">
    <text evidence="4">The sequence shown here is derived from an EMBL/GenBank/DDBJ whole genome shotgun (WGS) entry which is preliminary data.</text>
</comment>
<protein>
    <submittedName>
        <fullName evidence="4">Class D sortase</fullName>
    </submittedName>
</protein>
<dbReference type="SUPFAM" id="SSF63817">
    <property type="entry name" value="Sortase"/>
    <property type="match status" value="1"/>
</dbReference>
<name>A0ABD5IYR5_9BACL</name>
<feature type="active site" description="Acyl-thioester intermediate" evidence="2">
    <location>
        <position position="173"/>
    </location>
</feature>
<dbReference type="Pfam" id="PF04203">
    <property type="entry name" value="Sortase"/>
    <property type="match status" value="1"/>
</dbReference>
<evidence type="ECO:0000256" key="3">
    <source>
        <dbReference type="SAM" id="Phobius"/>
    </source>
</evidence>
<dbReference type="Gene3D" id="2.40.260.10">
    <property type="entry name" value="Sortase"/>
    <property type="match status" value="1"/>
</dbReference>
<sequence>MRKARYRKYVAIGWMIVGSMVAAWNGYAYWEGYRAVQPTATEPKPISKPVISSVETKTGQPEPKLDEHMGTLFIPKLHISIPIYHGATEQQLRKGVGHYPKSALPGEEGNVVLSGHRDTVFRRLGSVGKNDELIVQTKAGEFIYRVKKVRIVSENDRTVLVEKPRPTLTVTTCYPFDFIGNAKQRYVLVADFISPSASRKEQQKKG</sequence>
<feature type="active site" description="Proton donor/acceptor" evidence="2">
    <location>
        <position position="116"/>
    </location>
</feature>
<dbReference type="CDD" id="cd05828">
    <property type="entry name" value="Sortase_D_1"/>
    <property type="match status" value="1"/>
</dbReference>
<organism evidence="4 5">
    <name type="scientific">Anoxybacteroides rupiense</name>
    <dbReference type="NCBI Taxonomy" id="311460"/>
    <lineage>
        <taxon>Bacteria</taxon>
        <taxon>Bacillati</taxon>
        <taxon>Bacillota</taxon>
        <taxon>Bacilli</taxon>
        <taxon>Bacillales</taxon>
        <taxon>Anoxybacillaceae</taxon>
        <taxon>Anoxybacteroides</taxon>
    </lineage>
</organism>
<dbReference type="Proteomes" id="UP001339962">
    <property type="component" value="Unassembled WGS sequence"/>
</dbReference>
<feature type="transmembrane region" description="Helical" evidence="3">
    <location>
        <begin position="12"/>
        <end position="30"/>
    </location>
</feature>
<dbReference type="InterPro" id="IPR005754">
    <property type="entry name" value="Sortase"/>
</dbReference>
<dbReference type="GO" id="GO:0016787">
    <property type="term" value="F:hydrolase activity"/>
    <property type="evidence" value="ECO:0007669"/>
    <property type="project" value="UniProtKB-KW"/>
</dbReference>
<accession>A0ABD5IYR5</accession>
<evidence type="ECO:0000256" key="2">
    <source>
        <dbReference type="PIRSR" id="PIRSR605754-1"/>
    </source>
</evidence>
<evidence type="ECO:0000313" key="4">
    <source>
        <dbReference type="EMBL" id="MED5053066.1"/>
    </source>
</evidence>
<dbReference type="RefSeq" id="WP_328219333.1">
    <property type="nucleotide sequence ID" value="NZ_JARTLI010000038.1"/>
</dbReference>
<evidence type="ECO:0000256" key="1">
    <source>
        <dbReference type="ARBA" id="ARBA00022801"/>
    </source>
</evidence>
<reference evidence="4 5" key="1">
    <citation type="submission" date="2023-03" db="EMBL/GenBank/DDBJ databases">
        <title>Bacillus Genome Sequencing.</title>
        <authorList>
            <person name="Dunlap C."/>
        </authorList>
    </citation>
    <scope>NUCLEOTIDE SEQUENCE [LARGE SCALE GENOMIC DNA]</scope>
    <source>
        <strain evidence="4 5">NRS-38</strain>
    </source>
</reference>
<keyword evidence="3" id="KW-0472">Membrane</keyword>
<dbReference type="AlphaFoldDB" id="A0ABD5IYR5"/>
<dbReference type="InterPro" id="IPR041999">
    <property type="entry name" value="Sortase_D_1"/>
</dbReference>
<proteinExistence type="predicted"/>
<gene>
    <name evidence="4" type="ORF">P9850_14785</name>
</gene>
<dbReference type="InterPro" id="IPR053525">
    <property type="entry name" value="Sortase_D"/>
</dbReference>